<accession>A0A813LMT2</accession>
<comment type="caution">
    <text evidence="3">The sequence shown here is derived from an EMBL/GenBank/DDBJ whole genome shotgun (WGS) entry which is preliminary data.</text>
</comment>
<sequence>MSSILIDFEVLPEEGPSDRSAPQVLGDLQRQLQDPNSALRNGEFSRFAASATLSTDGSGLDAGQDYSVPPPPPPAAVDGHAGQSDGYYQGYGGAAAATDTGAQGLSNPELIDRISQLERQLARTAMGGMSAAPREGGYSGYFGAPPPLTRSMSADAEALEAGRASLQQRLEAAERELREDKEASRGHRLRAEQLELKLKDREQLLVHAKEMWMKDGAFGGGGAGDLAAGFGADPYAPNSRAKVPASNGFAKAKVAPQDLGDNRGTATSAEQCSSIKQIGRLCQALGSKFGLNVGQLLNWHTGEPLVAASSQATYLVSEAAFDYPREDRPLLSGQEYRNEELQFPYAVQECPSLWLTNPEVSLIDVILVCLQVSFSYYPNFLSADEKKQLLRIVDADDGRRWTKIRLPGKDVSAVQPMLGMASDEAIRADEAPGISPTAQDMAPSLGVKAVNEVLRGLARRRNPLEEFDS</sequence>
<dbReference type="AlphaFoldDB" id="A0A813LMT2"/>
<evidence type="ECO:0000256" key="2">
    <source>
        <dbReference type="SAM" id="MobiDB-lite"/>
    </source>
</evidence>
<name>A0A813LMT2_POLGL</name>
<organism evidence="3 4">
    <name type="scientific">Polarella glacialis</name>
    <name type="common">Dinoflagellate</name>
    <dbReference type="NCBI Taxonomy" id="89957"/>
    <lineage>
        <taxon>Eukaryota</taxon>
        <taxon>Sar</taxon>
        <taxon>Alveolata</taxon>
        <taxon>Dinophyceae</taxon>
        <taxon>Suessiales</taxon>
        <taxon>Suessiaceae</taxon>
        <taxon>Polarella</taxon>
    </lineage>
</organism>
<protein>
    <submittedName>
        <fullName evidence="3">Uncharacterized protein</fullName>
    </submittedName>
</protein>
<gene>
    <name evidence="3" type="ORF">PGLA2088_LOCUS46953</name>
</gene>
<evidence type="ECO:0000313" key="3">
    <source>
        <dbReference type="EMBL" id="CAE8733706.1"/>
    </source>
</evidence>
<feature type="coiled-coil region" evidence="1">
    <location>
        <begin position="156"/>
        <end position="211"/>
    </location>
</feature>
<keyword evidence="1" id="KW-0175">Coiled coil</keyword>
<proteinExistence type="predicted"/>
<reference evidence="3" key="1">
    <citation type="submission" date="2021-02" db="EMBL/GenBank/DDBJ databases">
        <authorList>
            <person name="Dougan E. K."/>
            <person name="Rhodes N."/>
            <person name="Thang M."/>
            <person name="Chan C."/>
        </authorList>
    </citation>
    <scope>NUCLEOTIDE SEQUENCE</scope>
</reference>
<dbReference type="EMBL" id="CAJNNW010036372">
    <property type="protein sequence ID" value="CAE8733706.1"/>
    <property type="molecule type" value="Genomic_DNA"/>
</dbReference>
<dbReference type="Proteomes" id="UP000626109">
    <property type="component" value="Unassembled WGS sequence"/>
</dbReference>
<evidence type="ECO:0000313" key="4">
    <source>
        <dbReference type="Proteomes" id="UP000626109"/>
    </source>
</evidence>
<feature type="region of interest" description="Disordered" evidence="2">
    <location>
        <begin position="53"/>
        <end position="84"/>
    </location>
</feature>
<feature type="region of interest" description="Disordered" evidence="2">
    <location>
        <begin position="1"/>
        <end position="28"/>
    </location>
</feature>
<evidence type="ECO:0000256" key="1">
    <source>
        <dbReference type="SAM" id="Coils"/>
    </source>
</evidence>